<reference evidence="3 4" key="1">
    <citation type="submission" date="2021-05" db="EMBL/GenBank/DDBJ databases">
        <title>Genetic and Functional Diversity in Clade A Lucinid endosymbionts from the Bahamas.</title>
        <authorList>
            <person name="Giani N.M."/>
            <person name="Engel A.S."/>
            <person name="Campbell B.J."/>
        </authorList>
    </citation>
    <scope>NUCLEOTIDE SEQUENCE [LARGE SCALE GENOMIC DNA]</scope>
    <source>
        <strain evidence="3">LUC16012Gg_MoonRockCtena</strain>
    </source>
</reference>
<dbReference type="CDD" id="cd01483">
    <property type="entry name" value="E1_enzyme_family"/>
    <property type="match status" value="1"/>
</dbReference>
<comment type="caution">
    <text evidence="3">The sequence shown here is derived from an EMBL/GenBank/DDBJ whole genome shotgun (WGS) entry which is preliminary data.</text>
</comment>
<evidence type="ECO:0000313" key="4">
    <source>
        <dbReference type="Proteomes" id="UP000770889"/>
    </source>
</evidence>
<gene>
    <name evidence="3" type="ORF">KME65_08680</name>
</gene>
<dbReference type="GO" id="GO:0061504">
    <property type="term" value="P:cyclic threonylcarbamoyladenosine biosynthetic process"/>
    <property type="evidence" value="ECO:0007669"/>
    <property type="project" value="TreeGrafter"/>
</dbReference>
<organism evidence="3 4">
    <name type="scientific">Candidatus Thiodiazotropha taylori</name>
    <dbReference type="NCBI Taxonomy" id="2792791"/>
    <lineage>
        <taxon>Bacteria</taxon>
        <taxon>Pseudomonadati</taxon>
        <taxon>Pseudomonadota</taxon>
        <taxon>Gammaproteobacteria</taxon>
        <taxon>Chromatiales</taxon>
        <taxon>Sedimenticolaceae</taxon>
        <taxon>Candidatus Thiodiazotropha</taxon>
    </lineage>
</organism>
<evidence type="ECO:0000259" key="2">
    <source>
        <dbReference type="Pfam" id="PF00899"/>
    </source>
</evidence>
<feature type="transmembrane region" description="Helical" evidence="1">
    <location>
        <begin position="184"/>
        <end position="203"/>
    </location>
</feature>
<sequence>MTRFDYHTAFSRTIGWVTEAELQRLRNSRVAIAGLGGVGGSHLLTLTRLGVGGFNLADFDSFAVENFNRQAGANLNTVDRPKLEVLLEMALAINPELDIKLFPDGVKPALAEAFLEDCDLYLDGLDFFALDARRAIFAGCEKMRLPAVTAAPLGMGSALLAFLPGGMTFEDYFQFDAVGEYRQYLRFLVGLAPAALHAAYLVLPERIDLVAKKGPSTPMGCELCAGFAASQVLKILLDRGAVPAAPRGLQFDAYHNRLRRTWRPGGNRHPLQRLAIWLGERRMKLPSD</sequence>
<keyword evidence="1" id="KW-0812">Transmembrane</keyword>
<evidence type="ECO:0000313" key="3">
    <source>
        <dbReference type="EMBL" id="MBT2989028.1"/>
    </source>
</evidence>
<dbReference type="Pfam" id="PF00899">
    <property type="entry name" value="ThiF"/>
    <property type="match status" value="1"/>
</dbReference>
<proteinExistence type="predicted"/>
<dbReference type="GO" id="GO:0008641">
    <property type="term" value="F:ubiquitin-like modifier activating enzyme activity"/>
    <property type="evidence" value="ECO:0007669"/>
    <property type="project" value="InterPro"/>
</dbReference>
<name>A0A944QSM1_9GAMM</name>
<dbReference type="InterPro" id="IPR035985">
    <property type="entry name" value="Ubiquitin-activating_enz"/>
</dbReference>
<keyword evidence="3" id="KW-0808">Transferase</keyword>
<dbReference type="InterPro" id="IPR045886">
    <property type="entry name" value="ThiF/MoeB/HesA"/>
</dbReference>
<feature type="transmembrane region" description="Helical" evidence="1">
    <location>
        <begin position="143"/>
        <end position="164"/>
    </location>
</feature>
<dbReference type="GO" id="GO:0016779">
    <property type="term" value="F:nucleotidyltransferase activity"/>
    <property type="evidence" value="ECO:0007669"/>
    <property type="project" value="UniProtKB-KW"/>
</dbReference>
<feature type="domain" description="THIF-type NAD/FAD binding fold" evidence="2">
    <location>
        <begin position="12"/>
        <end position="267"/>
    </location>
</feature>
<dbReference type="PANTHER" id="PTHR43267:SF1">
    <property type="entry name" value="TRNA THREONYLCARBAMOYLADENOSINE DEHYDRATASE"/>
    <property type="match status" value="1"/>
</dbReference>
<dbReference type="SUPFAM" id="SSF69572">
    <property type="entry name" value="Activating enzymes of the ubiquitin-like proteins"/>
    <property type="match status" value="1"/>
</dbReference>
<dbReference type="PANTHER" id="PTHR43267">
    <property type="entry name" value="TRNA THREONYLCARBAMOYLADENOSINE DEHYDRATASE"/>
    <property type="match status" value="1"/>
</dbReference>
<keyword evidence="3" id="KW-0548">Nucleotidyltransferase</keyword>
<protein>
    <submittedName>
        <fullName evidence="3">ThiF family adenylyltransferase</fullName>
    </submittedName>
</protein>
<keyword evidence="1" id="KW-0472">Membrane</keyword>
<dbReference type="NCBIfam" id="NF006077">
    <property type="entry name" value="PRK08223.1"/>
    <property type="match status" value="1"/>
</dbReference>
<dbReference type="AlphaFoldDB" id="A0A944QSM1"/>
<dbReference type="Proteomes" id="UP000770889">
    <property type="component" value="Unassembled WGS sequence"/>
</dbReference>
<dbReference type="Gene3D" id="3.40.50.720">
    <property type="entry name" value="NAD(P)-binding Rossmann-like Domain"/>
    <property type="match status" value="1"/>
</dbReference>
<keyword evidence="1" id="KW-1133">Transmembrane helix</keyword>
<dbReference type="EMBL" id="JAHHGM010000006">
    <property type="protein sequence ID" value="MBT2989028.1"/>
    <property type="molecule type" value="Genomic_DNA"/>
</dbReference>
<accession>A0A944QSM1</accession>
<evidence type="ECO:0000256" key="1">
    <source>
        <dbReference type="SAM" id="Phobius"/>
    </source>
</evidence>
<dbReference type="InterPro" id="IPR000594">
    <property type="entry name" value="ThiF_NAD_FAD-bd"/>
</dbReference>
<dbReference type="GO" id="GO:0061503">
    <property type="term" value="F:tRNA threonylcarbamoyladenosine dehydratase"/>
    <property type="evidence" value="ECO:0007669"/>
    <property type="project" value="TreeGrafter"/>
</dbReference>